<name>A0A437USH6_ENTAV</name>
<dbReference type="EMBL" id="RYZS01000001">
    <property type="protein sequence ID" value="RVU96562.1"/>
    <property type="molecule type" value="Genomic_DNA"/>
</dbReference>
<evidence type="ECO:0000313" key="1">
    <source>
        <dbReference type="EMBL" id="RVU96562.1"/>
    </source>
</evidence>
<evidence type="ECO:0000313" key="2">
    <source>
        <dbReference type="Proteomes" id="UP000288388"/>
    </source>
</evidence>
<dbReference type="Pfam" id="PF11372">
    <property type="entry name" value="DUF3173"/>
    <property type="match status" value="1"/>
</dbReference>
<proteinExistence type="predicted"/>
<gene>
    <name evidence="1" type="ORF">EK398_09965</name>
</gene>
<dbReference type="AlphaFoldDB" id="A0A437USH6"/>
<comment type="caution">
    <text evidence="1">The sequence shown here is derived from an EMBL/GenBank/DDBJ whole genome shotgun (WGS) entry which is preliminary data.</text>
</comment>
<accession>A0A437USH6</accession>
<dbReference type="Proteomes" id="UP000288388">
    <property type="component" value="Unassembled WGS sequence"/>
</dbReference>
<reference evidence="1 2" key="1">
    <citation type="submission" date="2018-12" db="EMBL/GenBank/DDBJ databases">
        <title>A novel vanA-carrying plasmid in a clinical isolate of Enterococcus avium.</title>
        <authorList>
            <person name="Bernasconi O.J."/>
            <person name="Luzzaro F."/>
            <person name="Endimiani A."/>
        </authorList>
    </citation>
    <scope>NUCLEOTIDE SEQUENCE [LARGE SCALE GENOMIC DNA]</scope>
    <source>
        <strain evidence="1 2">LC0559/18</strain>
    </source>
</reference>
<protein>
    <submittedName>
        <fullName evidence="1">DUF3173 domain-containing protein</fullName>
    </submittedName>
</protein>
<organism evidence="1 2">
    <name type="scientific">Enterococcus avium</name>
    <name type="common">Streptococcus avium</name>
    <dbReference type="NCBI Taxonomy" id="33945"/>
    <lineage>
        <taxon>Bacteria</taxon>
        <taxon>Bacillati</taxon>
        <taxon>Bacillota</taxon>
        <taxon>Bacilli</taxon>
        <taxon>Lactobacillales</taxon>
        <taxon>Enterococcaceae</taxon>
        <taxon>Enterococcus</taxon>
    </lineage>
</organism>
<dbReference type="InterPro" id="IPR021512">
    <property type="entry name" value="DUF3173"/>
</dbReference>
<sequence>MDKLISKKELIDVGYSAYSASKIIREAKELLVKEGFIYYKNRRVGKVPTTTVEKILGISL</sequence>